<evidence type="ECO:0000256" key="2">
    <source>
        <dbReference type="ARBA" id="ARBA00022842"/>
    </source>
</evidence>
<dbReference type="InterPro" id="IPR033749">
    <property type="entry name" value="Polyprenyl_synt_CS"/>
</dbReference>
<dbReference type="PROSITE" id="PS00444">
    <property type="entry name" value="POLYPRENYL_SYNTHASE_2"/>
    <property type="match status" value="1"/>
</dbReference>
<dbReference type="InterPro" id="IPR000092">
    <property type="entry name" value="Polyprenyl_synt"/>
</dbReference>
<dbReference type="PROSITE" id="PS00723">
    <property type="entry name" value="POLYPRENYL_SYNTHASE_1"/>
    <property type="match status" value="1"/>
</dbReference>
<dbReference type="GO" id="GO:0008299">
    <property type="term" value="P:isoprenoid biosynthetic process"/>
    <property type="evidence" value="ECO:0007669"/>
    <property type="project" value="InterPro"/>
</dbReference>
<dbReference type="EMBL" id="FNUJ01000013">
    <property type="protein sequence ID" value="SEF37293.1"/>
    <property type="molecule type" value="Genomic_DNA"/>
</dbReference>
<gene>
    <name evidence="4" type="ORF">SAMN05421837_113121</name>
</gene>
<comment type="similarity">
    <text evidence="3">Belongs to the FPP/GGPP synthase family.</text>
</comment>
<reference evidence="5" key="1">
    <citation type="submission" date="2016-10" db="EMBL/GenBank/DDBJ databases">
        <authorList>
            <person name="Varghese N."/>
            <person name="Submissions S."/>
        </authorList>
    </citation>
    <scope>NUCLEOTIDE SEQUENCE [LARGE SCALE GENOMIC DNA]</scope>
    <source>
        <strain evidence="5">DSM 44654</strain>
    </source>
</reference>
<keyword evidence="5" id="KW-1185">Reference proteome</keyword>
<dbReference type="SFLD" id="SFLDG01017">
    <property type="entry name" value="Polyprenyl_Transferase_Like"/>
    <property type="match status" value="1"/>
</dbReference>
<dbReference type="GO" id="GO:0004659">
    <property type="term" value="F:prenyltransferase activity"/>
    <property type="evidence" value="ECO:0007669"/>
    <property type="project" value="InterPro"/>
</dbReference>
<keyword evidence="1" id="KW-0479">Metal-binding</keyword>
<keyword evidence="3" id="KW-0808">Transferase</keyword>
<dbReference type="InterPro" id="IPR008949">
    <property type="entry name" value="Isoprenoid_synthase_dom_sf"/>
</dbReference>
<dbReference type="PANTHER" id="PTHR12001:SF86">
    <property type="entry name" value="GERANYLGERANYL DIPHOSPHATE SYNTHASE"/>
    <property type="match status" value="1"/>
</dbReference>
<accession>A0A1H5RFZ2</accession>
<evidence type="ECO:0000256" key="3">
    <source>
        <dbReference type="RuleBase" id="RU004466"/>
    </source>
</evidence>
<dbReference type="Gene3D" id="1.10.600.10">
    <property type="entry name" value="Farnesyl Diphosphate Synthase"/>
    <property type="match status" value="1"/>
</dbReference>
<dbReference type="AlphaFoldDB" id="A0A1H5RFZ2"/>
<dbReference type="STRING" id="218821.SAMN05421837_113121"/>
<evidence type="ECO:0000256" key="1">
    <source>
        <dbReference type="ARBA" id="ARBA00022723"/>
    </source>
</evidence>
<dbReference type="Pfam" id="PF00348">
    <property type="entry name" value="polyprenyl_synt"/>
    <property type="match status" value="1"/>
</dbReference>
<evidence type="ECO:0000313" key="4">
    <source>
        <dbReference type="EMBL" id="SEF37293.1"/>
    </source>
</evidence>
<name>A0A1H5RFZ2_9PSEU</name>
<dbReference type="PANTHER" id="PTHR12001">
    <property type="entry name" value="GERANYLGERANYL PYROPHOSPHATE SYNTHASE"/>
    <property type="match status" value="1"/>
</dbReference>
<organism evidence="4 5">
    <name type="scientific">Amycolatopsis pretoriensis</name>
    <dbReference type="NCBI Taxonomy" id="218821"/>
    <lineage>
        <taxon>Bacteria</taxon>
        <taxon>Bacillati</taxon>
        <taxon>Actinomycetota</taxon>
        <taxon>Actinomycetes</taxon>
        <taxon>Pseudonocardiales</taxon>
        <taxon>Pseudonocardiaceae</taxon>
        <taxon>Amycolatopsis</taxon>
    </lineage>
</organism>
<dbReference type="OrthoDB" id="4497239at2"/>
<evidence type="ECO:0000313" key="5">
    <source>
        <dbReference type="Proteomes" id="UP000198878"/>
    </source>
</evidence>
<protein>
    <submittedName>
        <fullName evidence="4">Geranylgeranyl diphosphate synthase, type I</fullName>
    </submittedName>
</protein>
<dbReference type="SUPFAM" id="SSF48576">
    <property type="entry name" value="Terpenoid synthases"/>
    <property type="match status" value="1"/>
</dbReference>
<keyword evidence="2" id="KW-0460">Magnesium</keyword>
<dbReference type="GO" id="GO:0046872">
    <property type="term" value="F:metal ion binding"/>
    <property type="evidence" value="ECO:0007669"/>
    <property type="project" value="UniProtKB-KW"/>
</dbReference>
<dbReference type="Proteomes" id="UP000198878">
    <property type="component" value="Unassembled WGS sequence"/>
</dbReference>
<proteinExistence type="inferred from homology"/>
<sequence length="336" mass="34732">MATREDLSAGEIMAWGRDLVTPALRVAVKRLPTEMADLAAHHFGWSTGGDGGKAVRATLALLSAEAVGARPADALDAAVAVELVHNFSLLHDDIMDGDRTRRHRPTAWVAFGVPAAILAGDALLALAGQVLAESDGPLAGPGPGWLAEALLALVEGQNADLNLAGRERVELAECVEMAAGKTAALLAASCALGACAGGAGTARIAALKEFGSHLGLAFQLVDDLLGIWGDPAVTGKPVRADLAARKKSLPVVAALNADGPAARELAERYASPEPFGEAEEIAVAALIERAGGRAWARAESRRRLAAAQAALAEARPVPHAADRLTRIARLVVERDR</sequence>
<dbReference type="RefSeq" id="WP_086678379.1">
    <property type="nucleotide sequence ID" value="NZ_FNUJ01000013.1"/>
</dbReference>
<dbReference type="SFLD" id="SFLDS00005">
    <property type="entry name" value="Isoprenoid_Synthase_Type_I"/>
    <property type="match status" value="1"/>
</dbReference>